<reference evidence="1 2" key="1">
    <citation type="submission" date="2018-01" db="EMBL/GenBank/DDBJ databases">
        <title>Whole genome analyses suggest that Burkholderia sensu lato contains two further novel genera in the rhizoxinica-symbiotica group Mycetohabitans gen. nov., and Trinickia gen. nov.: implications for the evolution of diazotrophy and nodulation in the Burkholderiaceae.</title>
        <authorList>
            <person name="Estrada-de los Santos P."/>
            <person name="Palmer M."/>
            <person name="Chavez-Ramirez B."/>
            <person name="Beukes C."/>
            <person name="Steenkamp E.T."/>
            <person name="Hirsch A.M."/>
            <person name="Manyaka P."/>
            <person name="Maluk M."/>
            <person name="Lafos M."/>
            <person name="Crook M."/>
            <person name="Gross E."/>
            <person name="Simon M.F."/>
            <person name="Bueno dos Reis Junior F."/>
            <person name="Poole P.S."/>
            <person name="Venter S.N."/>
            <person name="James E.K."/>
        </authorList>
    </citation>
    <scope>NUCLEOTIDE SEQUENCE [LARGE SCALE GENOMIC DNA]</scope>
    <source>
        <strain evidence="1 2">WSM 3937</strain>
    </source>
</reference>
<proteinExistence type="predicted"/>
<name>A0ABX4VCX1_9BURK</name>
<accession>A0ABX4VCX1</accession>
<evidence type="ECO:0000313" key="1">
    <source>
        <dbReference type="EMBL" id="PMS34079.1"/>
    </source>
</evidence>
<comment type="caution">
    <text evidence="1">The sequence shown here is derived from an EMBL/GenBank/DDBJ whole genome shotgun (WGS) entry which is preliminary data.</text>
</comment>
<organism evidence="1 2">
    <name type="scientific">Paraburkholderia rhynchosiae</name>
    <dbReference type="NCBI Taxonomy" id="487049"/>
    <lineage>
        <taxon>Bacteria</taxon>
        <taxon>Pseudomonadati</taxon>
        <taxon>Pseudomonadota</taxon>
        <taxon>Betaproteobacteria</taxon>
        <taxon>Burkholderiales</taxon>
        <taxon>Burkholderiaceae</taxon>
        <taxon>Paraburkholderia</taxon>
    </lineage>
</organism>
<sequence length="78" mass="8657">MPACAARWRRRAQSASLFRFVRARVELPGCFEFAFAVDPTRDALAAYNAGRCGSRANARVVSVHDNKATRQQSNEDLA</sequence>
<keyword evidence="2" id="KW-1185">Reference proteome</keyword>
<protein>
    <submittedName>
        <fullName evidence="1">Uncharacterized protein</fullName>
    </submittedName>
</protein>
<evidence type="ECO:0000313" key="2">
    <source>
        <dbReference type="Proteomes" id="UP000235659"/>
    </source>
</evidence>
<dbReference type="EMBL" id="PNXY01000001">
    <property type="protein sequence ID" value="PMS34079.1"/>
    <property type="molecule type" value="Genomic_DNA"/>
</dbReference>
<dbReference type="Proteomes" id="UP000235659">
    <property type="component" value="Unassembled WGS sequence"/>
</dbReference>
<gene>
    <name evidence="1" type="ORF">C0Z16_00480</name>
</gene>